<dbReference type="RefSeq" id="WP_177201229.1">
    <property type="nucleotide sequence ID" value="NZ_FOOU01000018.1"/>
</dbReference>
<proteinExistence type="predicted"/>
<accession>A0A1I2VN55</accession>
<organism evidence="1 2">
    <name type="scientific">Neptunomonas qingdaonensis</name>
    <dbReference type="NCBI Taxonomy" id="1045558"/>
    <lineage>
        <taxon>Bacteria</taxon>
        <taxon>Pseudomonadati</taxon>
        <taxon>Pseudomonadota</taxon>
        <taxon>Gammaproteobacteria</taxon>
        <taxon>Oceanospirillales</taxon>
        <taxon>Oceanospirillaceae</taxon>
        <taxon>Neptunomonas</taxon>
    </lineage>
</organism>
<name>A0A1I2VN55_9GAMM</name>
<sequence length="185" mass="21610">MNQSECLHADWHLIGQADASKGVHSSVLDEYRNDCAEYAVVPSRQDYHLGYQQGLKQFCTRTSGFFYGKKGSKYRGICPAALEAEFLEGYVPGYELFMISDVMTRLRISVTDAERDIRKIRKLISAKEQLLISDKSTPADRQRLLGEIKRHHRDIFWLRQDADDSRFRLMRQKSEYDHKLRTLPY</sequence>
<reference evidence="2" key="1">
    <citation type="submission" date="2016-10" db="EMBL/GenBank/DDBJ databases">
        <authorList>
            <person name="Varghese N."/>
            <person name="Submissions S."/>
        </authorList>
    </citation>
    <scope>NUCLEOTIDE SEQUENCE [LARGE SCALE GENOMIC DNA]</scope>
    <source>
        <strain evidence="2">CGMCC 1.10971</strain>
    </source>
</reference>
<dbReference type="AlphaFoldDB" id="A0A1I2VN55"/>
<dbReference type="InterPro" id="IPR021242">
    <property type="entry name" value="DUF2799"/>
</dbReference>
<evidence type="ECO:0000313" key="1">
    <source>
        <dbReference type="EMBL" id="SFG90513.1"/>
    </source>
</evidence>
<dbReference type="Pfam" id="PF10973">
    <property type="entry name" value="DUF2799"/>
    <property type="match status" value="1"/>
</dbReference>
<protein>
    <recommendedName>
        <fullName evidence="3">DUF2799 domain-containing protein</fullName>
    </recommendedName>
</protein>
<gene>
    <name evidence="1" type="ORF">SAMN05216175_11810</name>
</gene>
<dbReference type="EMBL" id="FOOU01000018">
    <property type="protein sequence ID" value="SFG90513.1"/>
    <property type="molecule type" value="Genomic_DNA"/>
</dbReference>
<evidence type="ECO:0008006" key="3">
    <source>
        <dbReference type="Google" id="ProtNLM"/>
    </source>
</evidence>
<evidence type="ECO:0000313" key="2">
    <source>
        <dbReference type="Proteomes" id="UP000198623"/>
    </source>
</evidence>
<dbReference type="STRING" id="1045558.SAMN05216175_11810"/>
<dbReference type="Proteomes" id="UP000198623">
    <property type="component" value="Unassembled WGS sequence"/>
</dbReference>
<keyword evidence="2" id="KW-1185">Reference proteome</keyword>